<feature type="region of interest" description="Disordered" evidence="2">
    <location>
        <begin position="539"/>
        <end position="558"/>
    </location>
</feature>
<name>A0A6S6T2V4_9BACT</name>
<dbReference type="PANTHER" id="PTHR30441">
    <property type="entry name" value="DUF748 DOMAIN-CONTAINING PROTEIN"/>
    <property type="match status" value="1"/>
</dbReference>
<keyword evidence="3" id="KW-0472">Membrane</keyword>
<dbReference type="AlphaFoldDB" id="A0A6S6T2V4"/>
<keyword evidence="3" id="KW-1133">Transmembrane helix</keyword>
<accession>A0A6S6T2V4</accession>
<feature type="compositionally biased region" description="Basic and acidic residues" evidence="2">
    <location>
        <begin position="1065"/>
        <end position="1080"/>
    </location>
</feature>
<evidence type="ECO:0000256" key="2">
    <source>
        <dbReference type="SAM" id="MobiDB-lite"/>
    </source>
</evidence>
<gene>
    <name evidence="4" type="ORF">HELGO_WM40139</name>
</gene>
<evidence type="ECO:0000256" key="1">
    <source>
        <dbReference type="SAM" id="Coils"/>
    </source>
</evidence>
<dbReference type="PANTHER" id="PTHR30441:SF8">
    <property type="entry name" value="DUF748 DOMAIN-CONTAINING PROTEIN"/>
    <property type="match status" value="1"/>
</dbReference>
<proteinExistence type="predicted"/>
<feature type="region of interest" description="Disordered" evidence="2">
    <location>
        <begin position="1045"/>
        <end position="1093"/>
    </location>
</feature>
<dbReference type="GO" id="GO:0005886">
    <property type="term" value="C:plasma membrane"/>
    <property type="evidence" value="ECO:0007669"/>
    <property type="project" value="TreeGrafter"/>
</dbReference>
<dbReference type="GO" id="GO:0090313">
    <property type="term" value="P:regulation of protein targeting to membrane"/>
    <property type="evidence" value="ECO:0007669"/>
    <property type="project" value="TreeGrafter"/>
</dbReference>
<feature type="transmembrane region" description="Helical" evidence="3">
    <location>
        <begin position="12"/>
        <end position="33"/>
    </location>
</feature>
<dbReference type="InterPro" id="IPR052894">
    <property type="entry name" value="AsmA-related"/>
</dbReference>
<keyword evidence="1" id="KW-0175">Coiled coil</keyword>
<dbReference type="EMBL" id="CACVAQ010000204">
    <property type="protein sequence ID" value="CAA6813602.1"/>
    <property type="molecule type" value="Genomic_DNA"/>
</dbReference>
<organism evidence="4">
    <name type="scientific">uncultured Aureispira sp</name>
    <dbReference type="NCBI Taxonomy" id="1331704"/>
    <lineage>
        <taxon>Bacteria</taxon>
        <taxon>Pseudomonadati</taxon>
        <taxon>Bacteroidota</taxon>
        <taxon>Saprospiria</taxon>
        <taxon>Saprospirales</taxon>
        <taxon>Saprospiraceae</taxon>
        <taxon>Aureispira</taxon>
        <taxon>environmental samples</taxon>
    </lineage>
</organism>
<evidence type="ECO:0000256" key="3">
    <source>
        <dbReference type="SAM" id="Phobius"/>
    </source>
</evidence>
<reference evidence="4" key="1">
    <citation type="submission" date="2020-01" db="EMBL/GenBank/DDBJ databases">
        <authorList>
            <person name="Meier V. D."/>
            <person name="Meier V D."/>
        </authorList>
    </citation>
    <scope>NUCLEOTIDE SEQUENCE</scope>
    <source>
        <strain evidence="4">HLG_WM_MAG_10</strain>
    </source>
</reference>
<evidence type="ECO:0000313" key="4">
    <source>
        <dbReference type="EMBL" id="CAA6813602.1"/>
    </source>
</evidence>
<sequence length="1093" mass="119788">MAKAGKTVSRILKFVGVLLIVIVGLLIAIPYFFKDKILDEAKIFANEQINADLDFDNDAVSLSLLWTFPDFSFSIGDLSVTGKEEFEGKKLAEIGDFYFTLNLMDAYNGIYTINGVTLSDANLYVKVLRNGKANYDIMKPSDASEEPTTVDEPTTGSSDMQLKIKYWEIENTNLIYDDRTAEMYVEAKNLNHSGSGDFSTSIFDLETETTIAALTVAMGKVSYLKKANIKIDFNANVDLNKKVYKIKDNSFRLNDLVLKLDGEVAQPTADDLKMDLKFNAPNTAFSEVLSMIPAAYTNDFGSVETKGDFKFNGYAKGIYNAKKESLPAFALNLEVKDAEFKYPDLPLPVKDINTKISVKSASSDLDKVVVDVSQFHVKIGLNPFDAMLKLKTPISDPDVEAKLDGTINLTELSKAFPMEGVSKLSGIIKANLETNTKMSYVNKKQYDKVQMKGLLMISNMNYVSENLPPVKINTLAMNFTPNNVDLQNFDLKIGKSDIKASGKLDNILTYFSRDKIMRGDLKVVSNLLDLNEIMNAAGASTDDTATETDPQDPSVATGMQDTTTAEELPVFDGFEFGMDVDFKKVNYDVYDIKDFAAKGSFSPVKAVLKDMNLVIGKVDLRAKGTVENIYAYLFSNEIVKGELTLYSNYMNLNQFMSDDGAAVEKTAEIKEVPDDLSQVESDLEPMQIPGNIDFALYATFKTLIYDTYNLKNVQTEVHIHDHILDINALRADAFGGAMAMNGKYDTQDPENPKFKFAYDASKLDIQTIAKEVGLSKRFLPILESVYGKFNSEFEIDGVLDENLYPDLGSLTAKGVLETFNTTIKNNQGLNQLSSKLKMNDLKTLDLGNTTNFFTIKDGRLNIDPAAYAVKGMDVILGGSHGLDNSMDYDMKMRVPRSLLAGNAAGAAANNAVSAGLGALGPQAAKLGIKLEDSEFLNLNVGIEGTVAKPKFNVKLLGASGKDGKGLAGQAVDAVQQEAERVKAEMEAKAKAEINRIRTEAEAQLKAEQDRLKREAEAKAKQLAQQAVKNPSSVVDSLKKIDPSKIIKDPSTILSDPKGLGGLLGGDKKTNDGKTGADKAKNPFGKFKNPFGPK</sequence>
<dbReference type="CDD" id="cd06503">
    <property type="entry name" value="ATP-synt_Fo_b"/>
    <property type="match status" value="1"/>
</dbReference>
<keyword evidence="3" id="KW-0812">Transmembrane</keyword>
<feature type="coiled-coil region" evidence="1">
    <location>
        <begin position="971"/>
        <end position="1025"/>
    </location>
</feature>
<protein>
    <submittedName>
        <fullName evidence="4">Outer membrane assembly protein</fullName>
    </submittedName>
</protein>